<protein>
    <submittedName>
        <fullName evidence="2">Uncharacterized protein</fullName>
    </submittedName>
</protein>
<dbReference type="Proteomes" id="UP000635606">
    <property type="component" value="Unassembled WGS sequence"/>
</dbReference>
<dbReference type="EMBL" id="BOPH01000034">
    <property type="protein sequence ID" value="GIJ67946.1"/>
    <property type="molecule type" value="Genomic_DNA"/>
</dbReference>
<evidence type="ECO:0000313" key="3">
    <source>
        <dbReference type="Proteomes" id="UP000635606"/>
    </source>
</evidence>
<evidence type="ECO:0000256" key="1">
    <source>
        <dbReference type="SAM" id="MobiDB-lite"/>
    </source>
</evidence>
<feature type="region of interest" description="Disordered" evidence="1">
    <location>
        <begin position="303"/>
        <end position="341"/>
    </location>
</feature>
<dbReference type="AlphaFoldDB" id="A0A8J4EAQ9"/>
<gene>
    <name evidence="2" type="ORF">Voc01_028630</name>
</gene>
<evidence type="ECO:0000313" key="2">
    <source>
        <dbReference type="EMBL" id="GIJ67946.1"/>
    </source>
</evidence>
<accession>A0A8J4EAQ9</accession>
<reference evidence="2" key="1">
    <citation type="submission" date="2021-01" db="EMBL/GenBank/DDBJ databases">
        <title>Whole genome shotgun sequence of Virgisporangium ochraceum NBRC 16418.</title>
        <authorList>
            <person name="Komaki H."/>
            <person name="Tamura T."/>
        </authorList>
    </citation>
    <scope>NUCLEOTIDE SEQUENCE</scope>
    <source>
        <strain evidence="2">NBRC 16418</strain>
    </source>
</reference>
<dbReference type="RefSeq" id="WP_203927901.1">
    <property type="nucleotide sequence ID" value="NZ_BOPH01000034.1"/>
</dbReference>
<name>A0A8J4EAQ9_9ACTN</name>
<proteinExistence type="predicted"/>
<comment type="caution">
    <text evidence="2">The sequence shown here is derived from an EMBL/GenBank/DDBJ whole genome shotgun (WGS) entry which is preliminary data.</text>
</comment>
<organism evidence="2 3">
    <name type="scientific">Virgisporangium ochraceum</name>
    <dbReference type="NCBI Taxonomy" id="65505"/>
    <lineage>
        <taxon>Bacteria</taxon>
        <taxon>Bacillati</taxon>
        <taxon>Actinomycetota</taxon>
        <taxon>Actinomycetes</taxon>
        <taxon>Micromonosporales</taxon>
        <taxon>Micromonosporaceae</taxon>
        <taxon>Virgisporangium</taxon>
    </lineage>
</organism>
<keyword evidence="3" id="KW-1185">Reference proteome</keyword>
<sequence length="341" mass="36588">MNVISYTRGTTDELATALAGDPGAPSHLAERTLVAADGYWQPGDWRTDVRAVIAARHPLGAVGVRTDSTEPTLTSREWAGIARHLVTAIGWRDSPWVAVRTSPQSMVLLASSPQRPEPVELQRVAGVIRRRYGLADHRPRPAAPDGTPRPMAILDAHHTDHGQLAVLVDRIPDVSELQFTEHELRIGLPVLRHPPPRYVYLGTHPDGYVLDLFDNGDGRGSNGEPFDLHLTDGTVRTIVGPYSSANAVSVTAHLPEVFLGRISLHDDPARFHAYPTSGTAALLTNTAAQRALLIAARQITRPHPAATAATSYPPGQAVPGKPGPADAAPPSPPGTPRRHAR</sequence>